<comment type="subcellular location">
    <subcellularLocation>
        <location evidence="1">Membrane</location>
        <topology evidence="1">Multi-pass membrane protein</topology>
    </subcellularLocation>
</comment>
<keyword evidence="2 6" id="KW-0812">Transmembrane</keyword>
<dbReference type="GO" id="GO:1902600">
    <property type="term" value="P:proton transmembrane transport"/>
    <property type="evidence" value="ECO:0007669"/>
    <property type="project" value="InterPro"/>
</dbReference>
<feature type="compositionally biased region" description="Basic and acidic residues" evidence="5">
    <location>
        <begin position="465"/>
        <end position="474"/>
    </location>
</feature>
<keyword evidence="3 6" id="KW-1133">Transmembrane helix</keyword>
<feature type="region of interest" description="Disordered" evidence="5">
    <location>
        <begin position="446"/>
        <end position="474"/>
    </location>
</feature>
<dbReference type="Gene3D" id="1.20.1530.20">
    <property type="match status" value="1"/>
</dbReference>
<dbReference type="PANTHER" id="PTHR43021:SF2">
    <property type="entry name" value="CATION_H+ EXCHANGER DOMAIN-CONTAINING PROTEIN"/>
    <property type="match status" value="1"/>
</dbReference>
<dbReference type="InterPro" id="IPR038770">
    <property type="entry name" value="Na+/solute_symporter_sf"/>
</dbReference>
<evidence type="ECO:0000256" key="2">
    <source>
        <dbReference type="ARBA" id="ARBA00022692"/>
    </source>
</evidence>
<feature type="transmembrane region" description="Helical" evidence="6">
    <location>
        <begin position="129"/>
        <end position="154"/>
    </location>
</feature>
<evidence type="ECO:0000256" key="1">
    <source>
        <dbReference type="ARBA" id="ARBA00004141"/>
    </source>
</evidence>
<evidence type="ECO:0000256" key="6">
    <source>
        <dbReference type="SAM" id="Phobius"/>
    </source>
</evidence>
<feature type="transmembrane region" description="Helical" evidence="6">
    <location>
        <begin position="94"/>
        <end position="117"/>
    </location>
</feature>
<dbReference type="EMBL" id="GBEZ01015031">
    <property type="protein sequence ID" value="JAC71097.1"/>
    <property type="molecule type" value="Transcribed_RNA"/>
</dbReference>
<feature type="transmembrane region" description="Helical" evidence="6">
    <location>
        <begin position="395"/>
        <end position="414"/>
    </location>
</feature>
<dbReference type="GO" id="GO:0015297">
    <property type="term" value="F:antiporter activity"/>
    <property type="evidence" value="ECO:0007669"/>
    <property type="project" value="InterPro"/>
</dbReference>
<keyword evidence="4 6" id="KW-0472">Membrane</keyword>
<dbReference type="InterPro" id="IPR006153">
    <property type="entry name" value="Cation/H_exchanger_TM"/>
</dbReference>
<gene>
    <name evidence="8" type="ORF">TSPGSL018_2681</name>
</gene>
<evidence type="ECO:0000256" key="5">
    <source>
        <dbReference type="SAM" id="MobiDB-lite"/>
    </source>
</evidence>
<reference evidence="8" key="1">
    <citation type="submission" date="2014-05" db="EMBL/GenBank/DDBJ databases">
        <title>The transcriptome of the halophilic microalga Tetraselmis sp. GSL018 isolated from the Great Salt Lake, Utah.</title>
        <authorList>
            <person name="Jinkerson R.E."/>
            <person name="D'Adamo S."/>
            <person name="Posewitz M.C."/>
        </authorList>
    </citation>
    <scope>NUCLEOTIDE SEQUENCE</scope>
    <source>
        <strain evidence="8">GSL018</strain>
    </source>
</reference>
<feature type="domain" description="Cation/H+ exchanger transmembrane" evidence="7">
    <location>
        <begin position="22"/>
        <end position="413"/>
    </location>
</feature>
<evidence type="ECO:0000256" key="3">
    <source>
        <dbReference type="ARBA" id="ARBA00022989"/>
    </source>
</evidence>
<feature type="transmembrane region" description="Helical" evidence="6">
    <location>
        <begin position="166"/>
        <end position="186"/>
    </location>
</feature>
<dbReference type="AlphaFoldDB" id="A0A061RDT3"/>
<accession>A0A061RDT3</accession>
<organism evidence="8">
    <name type="scientific">Tetraselmis sp. GSL018</name>
    <dbReference type="NCBI Taxonomy" id="582737"/>
    <lineage>
        <taxon>Eukaryota</taxon>
        <taxon>Viridiplantae</taxon>
        <taxon>Chlorophyta</taxon>
        <taxon>core chlorophytes</taxon>
        <taxon>Chlorodendrophyceae</taxon>
        <taxon>Chlorodendrales</taxon>
        <taxon>Chlorodendraceae</taxon>
        <taxon>Tetraselmis</taxon>
    </lineage>
</organism>
<feature type="transmembrane region" description="Helical" evidence="6">
    <location>
        <begin position="365"/>
        <end position="389"/>
    </location>
</feature>
<evidence type="ECO:0000313" key="8">
    <source>
        <dbReference type="EMBL" id="JAC71097.1"/>
    </source>
</evidence>
<dbReference type="Pfam" id="PF00999">
    <property type="entry name" value="Na_H_Exchanger"/>
    <property type="match status" value="1"/>
</dbReference>
<evidence type="ECO:0000259" key="7">
    <source>
        <dbReference type="Pfam" id="PF00999"/>
    </source>
</evidence>
<sequence length="474" mass="50773">MHSFGTETLWYLAQAATLSPFAVIAGNISQKLRLPRITGFLLTGIVCGPYVLKLLTEKAVRAVWPVDYVCLSVIAVAAGSELQISELHRTKSQVFNLCFGICFFSYVFVYATMYFLAPFVNHLEGLTDLQLHAFCSLAGCLMMARSPASAIAVLKEMDARGPFTSLVMAVVVVKDVVVIMAFALNMEVARVVFSKDAGTQMTAAGLLEPILSITASLTMGIGGAVILGTVLRAKNGLLHGLLGQTAGRRLQGAAAVVVTTALFTFAELAKGEPLLACVVMGLVATNRRHHTGEREREELHHILGGVMPMTNVPFFALAGASLKMTALVGTLWLAAVVYCVRLGSIWAGSLLGAGMAGCPREHRNLFWLSMVTQAGVAMGLAKTCAVRFPGWGDDYVTLMAGVIMLNLLTGPPMFKSSLVMLGEARTVPNIMGSHEVDAEYEGEARTSIPAQNHETEASSSAYKDGGFKKEERYL</sequence>
<name>A0A061RDT3_9CHLO</name>
<feature type="transmembrane region" description="Helical" evidence="6">
    <location>
        <begin position="206"/>
        <end position="231"/>
    </location>
</feature>
<proteinExistence type="predicted"/>
<dbReference type="PANTHER" id="PTHR43021">
    <property type="entry name" value="NA(+)/H(+) ANTIPORTER-RELATED"/>
    <property type="match status" value="1"/>
</dbReference>
<evidence type="ECO:0000256" key="4">
    <source>
        <dbReference type="ARBA" id="ARBA00023136"/>
    </source>
</evidence>
<dbReference type="GO" id="GO:0016020">
    <property type="term" value="C:membrane"/>
    <property type="evidence" value="ECO:0007669"/>
    <property type="project" value="UniProtKB-SubCell"/>
</dbReference>
<protein>
    <submittedName>
        <fullName evidence="8">Sodium hydrogen exchanger</fullName>
    </submittedName>
</protein>
<feature type="compositionally biased region" description="Polar residues" evidence="5">
    <location>
        <begin position="448"/>
        <end position="461"/>
    </location>
</feature>
<feature type="transmembrane region" description="Helical" evidence="6">
    <location>
        <begin position="331"/>
        <end position="353"/>
    </location>
</feature>